<feature type="non-terminal residue" evidence="2">
    <location>
        <position position="141"/>
    </location>
</feature>
<accession>A0A1V6VBL2</accession>
<evidence type="ECO:0000256" key="1">
    <source>
        <dbReference type="SAM" id="MobiDB-lite"/>
    </source>
</evidence>
<evidence type="ECO:0000313" key="3">
    <source>
        <dbReference type="Proteomes" id="UP000191691"/>
    </source>
</evidence>
<reference evidence="3" key="1">
    <citation type="journal article" date="2017" name="Nat. Microbiol.">
        <title>Global analysis of biosynthetic gene clusters reveals vast potential of secondary metabolite production in Penicillium species.</title>
        <authorList>
            <person name="Nielsen J.C."/>
            <person name="Grijseels S."/>
            <person name="Prigent S."/>
            <person name="Ji B."/>
            <person name="Dainat J."/>
            <person name="Nielsen K.F."/>
            <person name="Frisvad J.C."/>
            <person name="Workman M."/>
            <person name="Nielsen J."/>
        </authorList>
    </citation>
    <scope>NUCLEOTIDE SEQUENCE [LARGE SCALE GENOMIC DNA]</scope>
    <source>
        <strain evidence="3">IBT 13039</strain>
    </source>
</reference>
<proteinExistence type="predicted"/>
<name>A0A1V6VBL2_PENNA</name>
<feature type="compositionally biased region" description="Polar residues" evidence="1">
    <location>
        <begin position="115"/>
        <end position="127"/>
    </location>
</feature>
<dbReference type="EMBL" id="MOOB01000589">
    <property type="protein sequence ID" value="OQE48050.1"/>
    <property type="molecule type" value="Genomic_DNA"/>
</dbReference>
<organism evidence="2 3">
    <name type="scientific">Penicillium nalgiovense</name>
    <dbReference type="NCBI Taxonomy" id="60175"/>
    <lineage>
        <taxon>Eukaryota</taxon>
        <taxon>Fungi</taxon>
        <taxon>Dikarya</taxon>
        <taxon>Ascomycota</taxon>
        <taxon>Pezizomycotina</taxon>
        <taxon>Eurotiomycetes</taxon>
        <taxon>Eurotiomycetidae</taxon>
        <taxon>Eurotiales</taxon>
        <taxon>Aspergillaceae</taxon>
        <taxon>Penicillium</taxon>
    </lineage>
</organism>
<comment type="caution">
    <text evidence="2">The sequence shown here is derived from an EMBL/GenBank/DDBJ whole genome shotgun (WGS) entry which is preliminary data.</text>
</comment>
<gene>
    <name evidence="2" type="ORF">PENNAL_c0589G10561</name>
</gene>
<protein>
    <submittedName>
        <fullName evidence="2">Uncharacterized protein</fullName>
    </submittedName>
</protein>
<dbReference type="Proteomes" id="UP000191691">
    <property type="component" value="Unassembled WGS sequence"/>
</dbReference>
<feature type="region of interest" description="Disordered" evidence="1">
    <location>
        <begin position="113"/>
        <end position="141"/>
    </location>
</feature>
<evidence type="ECO:0000313" key="2">
    <source>
        <dbReference type="EMBL" id="OQE48050.1"/>
    </source>
</evidence>
<dbReference type="AlphaFoldDB" id="A0A1V6VBL2"/>
<keyword evidence="3" id="KW-1185">Reference proteome</keyword>
<sequence length="141" mass="16104">MSRIAVSDCRGSLAVGGRYELQFPISKETQNQGSYIHDRATILRELPQPILTLLECQSIARFLCVFLCGTDNLNETEPISGTICEFETKAHQLGSRDGHPLTRLQRYYHTDENLETNSTRRANQTPRVNLDRRRSQRRPTG</sequence>